<dbReference type="EMBL" id="JACIDT010000009">
    <property type="protein sequence ID" value="MBB3927046.1"/>
    <property type="molecule type" value="Genomic_DNA"/>
</dbReference>
<dbReference type="PANTHER" id="PTHR43490:SF99">
    <property type="entry name" value="SHORT-CHAIN DEHYDROGENASE_REDUCTASE"/>
    <property type="match status" value="1"/>
</dbReference>
<dbReference type="Proteomes" id="UP000571950">
    <property type="component" value="Unassembled WGS sequence"/>
</dbReference>
<accession>A0A7W6BHE7</accession>
<dbReference type="InterPro" id="IPR036291">
    <property type="entry name" value="NAD(P)-bd_dom_sf"/>
</dbReference>
<gene>
    <name evidence="5" type="ORF">GGR43_002769</name>
</gene>
<dbReference type="PRINTS" id="PR00081">
    <property type="entry name" value="GDHRDH"/>
</dbReference>
<dbReference type="SUPFAM" id="SSF51735">
    <property type="entry name" value="NAD(P)-binding Rossmann-fold domains"/>
    <property type="match status" value="1"/>
</dbReference>
<name>A0A7W6BHE7_9SPHN</name>
<evidence type="ECO:0000256" key="1">
    <source>
        <dbReference type="ARBA" id="ARBA00006484"/>
    </source>
</evidence>
<reference evidence="5 6" key="1">
    <citation type="submission" date="2020-08" db="EMBL/GenBank/DDBJ databases">
        <title>Genomic Encyclopedia of Type Strains, Phase IV (KMG-IV): sequencing the most valuable type-strain genomes for metagenomic binning, comparative biology and taxonomic classification.</title>
        <authorList>
            <person name="Goeker M."/>
        </authorList>
    </citation>
    <scope>NUCLEOTIDE SEQUENCE [LARGE SCALE GENOMIC DNA]</scope>
    <source>
        <strain evidence="5 6">DSM 26189</strain>
    </source>
</reference>
<dbReference type="RefSeq" id="WP_188072543.1">
    <property type="nucleotide sequence ID" value="NZ_BSPS01000023.1"/>
</dbReference>
<dbReference type="PANTHER" id="PTHR43490">
    <property type="entry name" value="(+)-NEOMENTHOL DEHYDROGENASE"/>
    <property type="match status" value="1"/>
</dbReference>
<keyword evidence="3" id="KW-0560">Oxidoreductase</keyword>
<organism evidence="5 6">
    <name type="scientific">Sphingobium jiangsuense</name>
    <dbReference type="NCBI Taxonomy" id="870476"/>
    <lineage>
        <taxon>Bacteria</taxon>
        <taxon>Pseudomonadati</taxon>
        <taxon>Pseudomonadota</taxon>
        <taxon>Alphaproteobacteria</taxon>
        <taxon>Sphingomonadales</taxon>
        <taxon>Sphingomonadaceae</taxon>
        <taxon>Sphingobium</taxon>
    </lineage>
</organism>
<keyword evidence="2" id="KW-0521">NADP</keyword>
<evidence type="ECO:0000256" key="3">
    <source>
        <dbReference type="ARBA" id="ARBA00023002"/>
    </source>
</evidence>
<dbReference type="PROSITE" id="PS00061">
    <property type="entry name" value="ADH_SHORT"/>
    <property type="match status" value="1"/>
</dbReference>
<protein>
    <submittedName>
        <fullName evidence="5">NAD(P)-dependent dehydrogenase (Short-subunit alcohol dehydrogenase family)</fullName>
    </submittedName>
</protein>
<sequence>MNASSARTVLITGANKGIGYEIARQLGAAGLRIWLGARNAEAGEAAAATLREGGADVRAVHIDLLDPATIAAAAARIDAEDGRLDVLINNAGINDPRDGRPGSVDMEAVRRIFETNFFGTLAVTQAMLPLLRKSPGARIVNQSSDLGSLQQQGNADWKFAFVKSLGYSASKAALNMLTVHLAAELREAGIAVNSANPGATATDLNGHRGHQTVDQGASPAVRLALMEGDPITGGFFGVSQVDPW</sequence>
<keyword evidence="6" id="KW-1185">Reference proteome</keyword>
<evidence type="ECO:0000256" key="4">
    <source>
        <dbReference type="RuleBase" id="RU000363"/>
    </source>
</evidence>
<dbReference type="PRINTS" id="PR00080">
    <property type="entry name" value="SDRFAMILY"/>
</dbReference>
<dbReference type="Gene3D" id="3.40.50.720">
    <property type="entry name" value="NAD(P)-binding Rossmann-like Domain"/>
    <property type="match status" value="1"/>
</dbReference>
<comment type="caution">
    <text evidence="5">The sequence shown here is derived from an EMBL/GenBank/DDBJ whole genome shotgun (WGS) entry which is preliminary data.</text>
</comment>
<evidence type="ECO:0000313" key="5">
    <source>
        <dbReference type="EMBL" id="MBB3927046.1"/>
    </source>
</evidence>
<evidence type="ECO:0000313" key="6">
    <source>
        <dbReference type="Proteomes" id="UP000571950"/>
    </source>
</evidence>
<proteinExistence type="inferred from homology"/>
<dbReference type="InterPro" id="IPR020904">
    <property type="entry name" value="Sc_DH/Rdtase_CS"/>
</dbReference>
<comment type="similarity">
    <text evidence="1 4">Belongs to the short-chain dehydrogenases/reductases (SDR) family.</text>
</comment>
<dbReference type="Pfam" id="PF00106">
    <property type="entry name" value="adh_short"/>
    <property type="match status" value="1"/>
</dbReference>
<dbReference type="InterPro" id="IPR002347">
    <property type="entry name" value="SDR_fam"/>
</dbReference>
<dbReference type="AlphaFoldDB" id="A0A7W6BHE7"/>
<dbReference type="GO" id="GO:0016491">
    <property type="term" value="F:oxidoreductase activity"/>
    <property type="evidence" value="ECO:0007669"/>
    <property type="project" value="UniProtKB-KW"/>
</dbReference>
<evidence type="ECO:0000256" key="2">
    <source>
        <dbReference type="ARBA" id="ARBA00022857"/>
    </source>
</evidence>